<dbReference type="CDD" id="cd13865">
    <property type="entry name" value="CuRO_1_LCC_like_3"/>
    <property type="match status" value="1"/>
</dbReference>
<dbReference type="InterPro" id="IPR033138">
    <property type="entry name" value="Cu_oxidase_CS"/>
</dbReference>
<dbReference type="Proteomes" id="UP000770629">
    <property type="component" value="Unassembled WGS sequence"/>
</dbReference>
<evidence type="ECO:0000256" key="1">
    <source>
        <dbReference type="ARBA" id="ARBA00022723"/>
    </source>
</evidence>
<dbReference type="PROSITE" id="PS51318">
    <property type="entry name" value="TAT"/>
    <property type="match status" value="1"/>
</dbReference>
<dbReference type="Pfam" id="PF00394">
    <property type="entry name" value="Cu-oxidase"/>
    <property type="match status" value="1"/>
</dbReference>
<dbReference type="PROSITE" id="PS00080">
    <property type="entry name" value="MULTICOPPER_OXIDASE2"/>
    <property type="match status" value="1"/>
</dbReference>
<dbReference type="InterPro" id="IPR002355">
    <property type="entry name" value="Cu_oxidase_Cu_BS"/>
</dbReference>
<evidence type="ECO:0000259" key="4">
    <source>
        <dbReference type="Pfam" id="PF00394"/>
    </source>
</evidence>
<evidence type="ECO:0000259" key="5">
    <source>
        <dbReference type="Pfam" id="PF07731"/>
    </source>
</evidence>
<dbReference type="SUPFAM" id="SSF49503">
    <property type="entry name" value="Cupredoxins"/>
    <property type="match status" value="3"/>
</dbReference>
<keyword evidence="3" id="KW-0186">Copper</keyword>
<evidence type="ECO:0000256" key="3">
    <source>
        <dbReference type="ARBA" id="ARBA00023008"/>
    </source>
</evidence>
<dbReference type="InterPro" id="IPR006311">
    <property type="entry name" value="TAT_signal"/>
</dbReference>
<dbReference type="InterPro" id="IPR034279">
    <property type="entry name" value="CuRO_3_CopA"/>
</dbReference>
<dbReference type="InterPro" id="IPR011707">
    <property type="entry name" value="Cu-oxidase-like_N"/>
</dbReference>
<accession>A0ABS7IHS5</accession>
<dbReference type="CDD" id="cd13896">
    <property type="entry name" value="CuRO_3_CopA"/>
    <property type="match status" value="1"/>
</dbReference>
<dbReference type="PANTHER" id="PTHR11709">
    <property type="entry name" value="MULTI-COPPER OXIDASE"/>
    <property type="match status" value="1"/>
</dbReference>
<feature type="domain" description="Plastocyanin-like" evidence="5">
    <location>
        <begin position="396"/>
        <end position="488"/>
    </location>
</feature>
<dbReference type="InterPro" id="IPR008972">
    <property type="entry name" value="Cupredoxin"/>
</dbReference>
<dbReference type="Gene3D" id="2.60.40.420">
    <property type="entry name" value="Cupredoxins - blue copper proteins"/>
    <property type="match status" value="3"/>
</dbReference>
<dbReference type="InterPro" id="IPR001117">
    <property type="entry name" value="Cu-oxidase_2nd"/>
</dbReference>
<name>A0ABS7IHS5_9HYPH</name>
<dbReference type="Pfam" id="PF07732">
    <property type="entry name" value="Cu-oxidase_3"/>
    <property type="match status" value="1"/>
</dbReference>
<organism evidence="7 8">
    <name type="scientific">Rhizobium lentis</name>
    <dbReference type="NCBI Taxonomy" id="1138194"/>
    <lineage>
        <taxon>Bacteria</taxon>
        <taxon>Pseudomonadati</taxon>
        <taxon>Pseudomonadota</taxon>
        <taxon>Alphaproteobacteria</taxon>
        <taxon>Hyphomicrobiales</taxon>
        <taxon>Rhizobiaceae</taxon>
        <taxon>Rhizobium/Agrobacterium group</taxon>
        <taxon>Rhizobium</taxon>
    </lineage>
</organism>
<comment type="caution">
    <text evidence="7">The sequence shown here is derived from an EMBL/GenBank/DDBJ whole genome shotgun (WGS) entry which is preliminary data.</text>
</comment>
<proteinExistence type="predicted"/>
<evidence type="ECO:0000256" key="2">
    <source>
        <dbReference type="ARBA" id="ARBA00023002"/>
    </source>
</evidence>
<evidence type="ECO:0000313" key="7">
    <source>
        <dbReference type="EMBL" id="MBX5090111.1"/>
    </source>
</evidence>
<dbReference type="InterPro" id="IPR045087">
    <property type="entry name" value="Cu-oxidase_fam"/>
</dbReference>
<reference evidence="7 8" key="1">
    <citation type="submission" date="2020-04" db="EMBL/GenBank/DDBJ databases">
        <title>Global-level population genomics: horizontal gene transfer, symbiosis and evolution in Rhizobia.</title>
        <authorList>
            <person name="Gai Y."/>
        </authorList>
    </citation>
    <scope>NUCLEOTIDE SEQUENCE [LARGE SCALE GENOMIC DNA]</scope>
    <source>
        <strain evidence="7 8">BLR33</strain>
    </source>
</reference>
<feature type="domain" description="Plastocyanin-like" evidence="6">
    <location>
        <begin position="66"/>
        <end position="155"/>
    </location>
</feature>
<keyword evidence="2" id="KW-0560">Oxidoreductase</keyword>
<sequence length="492" mass="52343">MKRREFLNGLMVGAAALGTSVAFRPMRSLAQEAAAKPSPKPRSLSVGYRSIEVRGRSARVFGLVGPDGTPGLTLDAGTEFDVALSSAIDQPTLIHWHGLTPPWAADGVPDNPAALLKPFETRRYTFPVGAGGTHWMHAHTLQEQNLLAAPLVVRTADDRKRDEQEVVVLLHDFSFQSAEELLAKLKGNAAPGAMPMAHGSMKGMSGLQHMMSGSDMAGMAMPGAGAIDLNDIDYDAYLANDRTLDDPEVVRVDKGGRVRLRIINGATATAFTVDTGHLSAELVAVDGQGVAPVTGTSFPVAMGQRLDIRLSLPGEAGAFPVLALREGAAERAGIILATAGAAVRKIAVEADAMGPVLGFDLEQRLRPVTPFASRAADRRFELSLTGDMAAYDWAIDGADGLVVKRGERIEVAIANRSMMAHPMHLHGHHFQVVAINGTPVAGAVRDTVLLPPMASVVLAFDADNPGRWPFHCHHLYHMATGMMAYVIYDGIG</sequence>
<protein>
    <submittedName>
        <fullName evidence="7">Multicopper oxidase family protein</fullName>
    </submittedName>
</protein>
<evidence type="ECO:0000313" key="8">
    <source>
        <dbReference type="Proteomes" id="UP000770629"/>
    </source>
</evidence>
<dbReference type="InterPro" id="IPR011706">
    <property type="entry name" value="Cu-oxidase_C"/>
</dbReference>
<dbReference type="PROSITE" id="PS00079">
    <property type="entry name" value="MULTICOPPER_OXIDASE1"/>
    <property type="match status" value="1"/>
</dbReference>
<dbReference type="Pfam" id="PF07731">
    <property type="entry name" value="Cu-oxidase_2"/>
    <property type="match status" value="1"/>
</dbReference>
<feature type="domain" description="Plastocyanin-like" evidence="4">
    <location>
        <begin position="166"/>
        <end position="324"/>
    </location>
</feature>
<dbReference type="CDD" id="cd13887">
    <property type="entry name" value="CuRO_2_MCO_like_2"/>
    <property type="match status" value="1"/>
</dbReference>
<evidence type="ECO:0000259" key="6">
    <source>
        <dbReference type="Pfam" id="PF07732"/>
    </source>
</evidence>
<keyword evidence="1" id="KW-0479">Metal-binding</keyword>
<keyword evidence="8" id="KW-1185">Reference proteome</keyword>
<dbReference type="EMBL" id="JABDYF010000005">
    <property type="protein sequence ID" value="MBX5090111.1"/>
    <property type="molecule type" value="Genomic_DNA"/>
</dbReference>
<dbReference type="PANTHER" id="PTHR11709:SF394">
    <property type="entry name" value="FI03373P-RELATED"/>
    <property type="match status" value="1"/>
</dbReference>
<dbReference type="RefSeq" id="WP_221118979.1">
    <property type="nucleotide sequence ID" value="NZ_JABDXQ010000001.1"/>
</dbReference>
<gene>
    <name evidence="7" type="ORF">HJB60_13150</name>
</gene>